<keyword evidence="2" id="KW-1133">Transmembrane helix</keyword>
<evidence type="ECO:0000256" key="2">
    <source>
        <dbReference type="SAM" id="Phobius"/>
    </source>
</evidence>
<dbReference type="EMBL" id="JBJKBG010000011">
    <property type="protein sequence ID" value="KAL3717430.1"/>
    <property type="molecule type" value="Genomic_DNA"/>
</dbReference>
<evidence type="ECO:0000256" key="1">
    <source>
        <dbReference type="SAM" id="MobiDB-lite"/>
    </source>
</evidence>
<comment type="caution">
    <text evidence="3">The sequence shown here is derived from an EMBL/GenBank/DDBJ whole genome shotgun (WGS) entry which is preliminary data.</text>
</comment>
<dbReference type="Proteomes" id="UP001634007">
    <property type="component" value="Unassembled WGS sequence"/>
</dbReference>
<proteinExistence type="predicted"/>
<organism evidence="3 4">
    <name type="scientific">Eucalyptus globulus</name>
    <name type="common">Tasmanian blue gum</name>
    <dbReference type="NCBI Taxonomy" id="34317"/>
    <lineage>
        <taxon>Eukaryota</taxon>
        <taxon>Viridiplantae</taxon>
        <taxon>Streptophyta</taxon>
        <taxon>Embryophyta</taxon>
        <taxon>Tracheophyta</taxon>
        <taxon>Spermatophyta</taxon>
        <taxon>Magnoliopsida</taxon>
        <taxon>eudicotyledons</taxon>
        <taxon>Gunneridae</taxon>
        <taxon>Pentapetalae</taxon>
        <taxon>rosids</taxon>
        <taxon>malvids</taxon>
        <taxon>Myrtales</taxon>
        <taxon>Myrtaceae</taxon>
        <taxon>Myrtoideae</taxon>
        <taxon>Eucalypteae</taxon>
        <taxon>Eucalyptus</taxon>
    </lineage>
</organism>
<keyword evidence="4" id="KW-1185">Reference proteome</keyword>
<dbReference type="PANTHER" id="PTHR36595:SF1">
    <property type="entry name" value="TRANSMEMBRANE PROTEIN"/>
    <property type="match status" value="1"/>
</dbReference>
<name>A0ABD3IU01_EUCGL</name>
<reference evidence="3 4" key="1">
    <citation type="submission" date="2024-11" db="EMBL/GenBank/DDBJ databases">
        <title>Chromosome-level genome assembly of Eucalyptus globulus Labill. provides insights into its genome evolution.</title>
        <authorList>
            <person name="Li X."/>
        </authorList>
    </citation>
    <scope>NUCLEOTIDE SEQUENCE [LARGE SCALE GENOMIC DNA]</scope>
    <source>
        <strain evidence="3">CL2024</strain>
        <tissue evidence="3">Fresh tender leaves</tissue>
    </source>
</reference>
<dbReference type="PANTHER" id="PTHR36595">
    <property type="entry name" value="TRANSMEMBRANE PROTEIN"/>
    <property type="match status" value="1"/>
</dbReference>
<dbReference type="AlphaFoldDB" id="A0ABD3IU01"/>
<feature type="compositionally biased region" description="Acidic residues" evidence="1">
    <location>
        <begin position="97"/>
        <end position="116"/>
    </location>
</feature>
<keyword evidence="2" id="KW-0812">Transmembrane</keyword>
<protein>
    <submittedName>
        <fullName evidence="3">Uncharacterized protein</fullName>
    </submittedName>
</protein>
<accession>A0ABD3IU01</accession>
<feature type="region of interest" description="Disordered" evidence="1">
    <location>
        <begin position="88"/>
        <end position="116"/>
    </location>
</feature>
<evidence type="ECO:0000313" key="3">
    <source>
        <dbReference type="EMBL" id="KAL3717430.1"/>
    </source>
</evidence>
<gene>
    <name evidence="3" type="ORF">ACJRO7_008937</name>
</gene>
<keyword evidence="2" id="KW-0472">Membrane</keyword>
<feature type="transmembrane region" description="Helical" evidence="2">
    <location>
        <begin position="12"/>
        <end position="33"/>
    </location>
</feature>
<sequence>MLDLNPESVAQAASNTFVVFCFCNLLIVIILMSPNPSSSFKERSQFCLPIVAHNSVMDEHRIDIEQPPKDEETTPEVMELCIWENLAKEGRNSNSEGEADNGDDSESNNDDNDDNDEFRRRIEAFIDKVNREWKAEKFRTRYLCEQVDFCEPSLY</sequence>
<evidence type="ECO:0000313" key="4">
    <source>
        <dbReference type="Proteomes" id="UP001634007"/>
    </source>
</evidence>